<dbReference type="PANTHER" id="PTHR43386:SF25">
    <property type="entry name" value="PEPTIDE ABC TRANSPORTER PERMEASE PROTEIN"/>
    <property type="match status" value="1"/>
</dbReference>
<dbReference type="Gene3D" id="1.10.3720.10">
    <property type="entry name" value="MetI-like"/>
    <property type="match status" value="1"/>
</dbReference>
<feature type="transmembrane region" description="Helical" evidence="7">
    <location>
        <begin position="36"/>
        <end position="59"/>
    </location>
</feature>
<evidence type="ECO:0000256" key="7">
    <source>
        <dbReference type="RuleBase" id="RU363032"/>
    </source>
</evidence>
<evidence type="ECO:0000259" key="9">
    <source>
        <dbReference type="PROSITE" id="PS50928"/>
    </source>
</evidence>
<feature type="transmembrane region" description="Helical" evidence="7">
    <location>
        <begin position="162"/>
        <end position="179"/>
    </location>
</feature>
<dbReference type="PROSITE" id="PS50928">
    <property type="entry name" value="ABC_TM1"/>
    <property type="match status" value="1"/>
</dbReference>
<keyword evidence="5 7" id="KW-1133">Transmembrane helix</keyword>
<feature type="region of interest" description="Disordered" evidence="8">
    <location>
        <begin position="298"/>
        <end position="392"/>
    </location>
</feature>
<dbReference type="InterPro" id="IPR000515">
    <property type="entry name" value="MetI-like"/>
</dbReference>
<dbReference type="InterPro" id="IPR035906">
    <property type="entry name" value="MetI-like_sf"/>
</dbReference>
<feature type="compositionally biased region" description="Low complexity" evidence="8">
    <location>
        <begin position="376"/>
        <end position="392"/>
    </location>
</feature>
<feature type="transmembrane region" description="Helical" evidence="7">
    <location>
        <begin position="136"/>
        <end position="156"/>
    </location>
</feature>
<comment type="caution">
    <text evidence="10">The sequence shown here is derived from an EMBL/GenBank/DDBJ whole genome shotgun (WGS) entry which is preliminary data.</text>
</comment>
<keyword evidence="11" id="KW-1185">Reference proteome</keyword>
<dbReference type="Proteomes" id="UP001157091">
    <property type="component" value="Unassembled WGS sequence"/>
</dbReference>
<feature type="compositionally biased region" description="Low complexity" evidence="8">
    <location>
        <begin position="322"/>
        <end position="367"/>
    </location>
</feature>
<feature type="transmembrane region" description="Helical" evidence="7">
    <location>
        <begin position="102"/>
        <end position="124"/>
    </location>
</feature>
<dbReference type="EMBL" id="BSUK01000001">
    <property type="protein sequence ID" value="GMA25264.1"/>
    <property type="molecule type" value="Genomic_DNA"/>
</dbReference>
<keyword evidence="6 7" id="KW-0472">Membrane</keyword>
<name>A0ABQ6I654_9MICO</name>
<evidence type="ECO:0000256" key="6">
    <source>
        <dbReference type="ARBA" id="ARBA00023136"/>
    </source>
</evidence>
<protein>
    <recommendedName>
        <fullName evidence="9">ABC transmembrane type-1 domain-containing protein</fullName>
    </recommendedName>
</protein>
<evidence type="ECO:0000256" key="2">
    <source>
        <dbReference type="ARBA" id="ARBA00022448"/>
    </source>
</evidence>
<dbReference type="CDD" id="cd06261">
    <property type="entry name" value="TM_PBP2"/>
    <property type="match status" value="1"/>
</dbReference>
<evidence type="ECO:0000256" key="1">
    <source>
        <dbReference type="ARBA" id="ARBA00004651"/>
    </source>
</evidence>
<dbReference type="InterPro" id="IPR025966">
    <property type="entry name" value="OppC_N"/>
</dbReference>
<evidence type="ECO:0000313" key="11">
    <source>
        <dbReference type="Proteomes" id="UP001157091"/>
    </source>
</evidence>
<dbReference type="Pfam" id="PF00528">
    <property type="entry name" value="BPD_transp_1"/>
    <property type="match status" value="1"/>
</dbReference>
<feature type="transmembrane region" description="Helical" evidence="7">
    <location>
        <begin position="268"/>
        <end position="289"/>
    </location>
</feature>
<dbReference type="SUPFAM" id="SSF161098">
    <property type="entry name" value="MetI-like"/>
    <property type="match status" value="1"/>
</dbReference>
<evidence type="ECO:0000256" key="5">
    <source>
        <dbReference type="ARBA" id="ARBA00022989"/>
    </source>
</evidence>
<dbReference type="InterPro" id="IPR050366">
    <property type="entry name" value="BP-dependent_transpt_permease"/>
</dbReference>
<feature type="domain" description="ABC transmembrane type-1" evidence="9">
    <location>
        <begin position="98"/>
        <end position="290"/>
    </location>
</feature>
<feature type="compositionally biased region" description="Low complexity" evidence="8">
    <location>
        <begin position="300"/>
        <end position="309"/>
    </location>
</feature>
<dbReference type="RefSeq" id="WP_284293919.1">
    <property type="nucleotide sequence ID" value="NZ_BSUK01000001.1"/>
</dbReference>
<evidence type="ECO:0000256" key="3">
    <source>
        <dbReference type="ARBA" id="ARBA00022475"/>
    </source>
</evidence>
<evidence type="ECO:0000256" key="4">
    <source>
        <dbReference type="ARBA" id="ARBA00022692"/>
    </source>
</evidence>
<accession>A0ABQ6I654</accession>
<reference evidence="11" key="1">
    <citation type="journal article" date="2019" name="Int. J. Syst. Evol. Microbiol.">
        <title>The Global Catalogue of Microorganisms (GCM) 10K type strain sequencing project: providing services to taxonomists for standard genome sequencing and annotation.</title>
        <authorList>
            <consortium name="The Broad Institute Genomics Platform"/>
            <consortium name="The Broad Institute Genome Sequencing Center for Infectious Disease"/>
            <person name="Wu L."/>
            <person name="Ma J."/>
        </authorList>
    </citation>
    <scope>NUCLEOTIDE SEQUENCE [LARGE SCALE GENOMIC DNA]</scope>
    <source>
        <strain evidence="11">NBRC 106348</strain>
    </source>
</reference>
<dbReference type="Pfam" id="PF12911">
    <property type="entry name" value="OppC_N"/>
    <property type="match status" value="1"/>
</dbReference>
<evidence type="ECO:0000313" key="10">
    <source>
        <dbReference type="EMBL" id="GMA25264.1"/>
    </source>
</evidence>
<gene>
    <name evidence="10" type="ORF">GCM10025864_30230</name>
</gene>
<feature type="transmembrane region" description="Helical" evidence="7">
    <location>
        <begin position="211"/>
        <end position="233"/>
    </location>
</feature>
<feature type="region of interest" description="Disordered" evidence="8">
    <location>
        <begin position="1"/>
        <end position="22"/>
    </location>
</feature>
<proteinExistence type="inferred from homology"/>
<organism evidence="10 11">
    <name type="scientific">Luteimicrobium album</name>
    <dbReference type="NCBI Taxonomy" id="1054550"/>
    <lineage>
        <taxon>Bacteria</taxon>
        <taxon>Bacillati</taxon>
        <taxon>Actinomycetota</taxon>
        <taxon>Actinomycetes</taxon>
        <taxon>Micrococcales</taxon>
        <taxon>Luteimicrobium</taxon>
    </lineage>
</organism>
<comment type="similarity">
    <text evidence="7">Belongs to the binding-protein-dependent transport system permease family.</text>
</comment>
<keyword evidence="4 7" id="KW-0812">Transmembrane</keyword>
<comment type="subcellular location">
    <subcellularLocation>
        <location evidence="1 7">Cell membrane</location>
        <topology evidence="1 7">Multi-pass membrane protein</topology>
    </subcellularLocation>
</comment>
<keyword evidence="3" id="KW-1003">Cell membrane</keyword>
<dbReference type="PANTHER" id="PTHR43386">
    <property type="entry name" value="OLIGOPEPTIDE TRANSPORT SYSTEM PERMEASE PROTEIN APPC"/>
    <property type="match status" value="1"/>
</dbReference>
<evidence type="ECO:0000256" key="8">
    <source>
        <dbReference type="SAM" id="MobiDB-lite"/>
    </source>
</evidence>
<keyword evidence="2 7" id="KW-0813">Transport</keyword>
<sequence length="392" mass="40278">MSAQLPELSEPGTGPTAPATDIAPRRGTWRAFCRRPLGVVAGALLLLVVAAVLLAPVLASQDPSTADLASAFGGPTAGHPLGFDSAGRDVLSRLLYGGRTTLGGAVLAVAVALVLGVPTGLVAGYRGRRFDAAASWLTNLVMSLPAMVVLLASRAILGPTVWVLMVVMGVLVAPSFYRLTRGVVADVRGELYVDAARVAGLSDTRIVGRHVLVVVRAPIVIQAALVAGVAIGLQAGLEFLGIGSGDSPTWGAMLNEAFQNIQRDPRLMLWPGLALGVTSACLVLVASALRDALEGRAHAPRGPRAVGRPGPRRGRTRPWAPPARAATSCPCATSPCSTGPTTTPPRSSTASTWTSVRARSWGWSASRARARPRPRSPCSASCPTAAASAAGP</sequence>